<accession>A0A0F3IMS6</accession>
<gene>
    <name evidence="1" type="ORF">VZ94_00780</name>
</gene>
<proteinExistence type="predicted"/>
<comment type="caution">
    <text evidence="1">The sequence shown here is derived from an EMBL/GenBank/DDBJ whole genome shotgun (WGS) entry which is preliminary data.</text>
</comment>
<sequence length="140" mass="16442">MNMITNISQLMHQLSIDWVSDGHRNNRKLIASNYGQFVRKGFDYITTPYHFYKQIPEDLPIVSSYSMKAFIKYDIKGDGELRKMFLLEVNEPSSDFCVAQLTEFGIEIAQKNIVPVNLSIETFFKCEFFNSFDNKYREIK</sequence>
<dbReference type="AlphaFoldDB" id="A0A0F3IMS6"/>
<dbReference type="EMBL" id="LAJX01000007">
    <property type="protein sequence ID" value="KJV07987.1"/>
    <property type="molecule type" value="Genomic_DNA"/>
</dbReference>
<organism evidence="1 2">
    <name type="scientific">Methylocucumis oryzae</name>
    <dbReference type="NCBI Taxonomy" id="1632867"/>
    <lineage>
        <taxon>Bacteria</taxon>
        <taxon>Pseudomonadati</taxon>
        <taxon>Pseudomonadota</taxon>
        <taxon>Gammaproteobacteria</taxon>
        <taxon>Methylococcales</taxon>
        <taxon>Methylococcaceae</taxon>
        <taxon>Methylocucumis</taxon>
    </lineage>
</organism>
<evidence type="ECO:0000313" key="1">
    <source>
        <dbReference type="EMBL" id="KJV07987.1"/>
    </source>
</evidence>
<name>A0A0F3IMS6_9GAMM</name>
<evidence type="ECO:0000313" key="2">
    <source>
        <dbReference type="Proteomes" id="UP000033684"/>
    </source>
</evidence>
<protein>
    <submittedName>
        <fullName evidence="1">Uncharacterized protein</fullName>
    </submittedName>
</protein>
<reference evidence="1 2" key="2">
    <citation type="journal article" date="2016" name="Microb. Ecol.">
        <title>Genome Characteristics of a Novel Type I Methanotroph (Sn10-6) Isolated from a Flooded Indian Rice Field.</title>
        <authorList>
            <person name="Rahalkar M.C."/>
            <person name="Pandit P.S."/>
            <person name="Dhakephalkar P.K."/>
            <person name="Pore S."/>
            <person name="Arora P."/>
            <person name="Kapse N."/>
        </authorList>
    </citation>
    <scope>NUCLEOTIDE SEQUENCE [LARGE SCALE GENOMIC DNA]</scope>
    <source>
        <strain evidence="1 2">Sn10-6</strain>
    </source>
</reference>
<reference evidence="2" key="1">
    <citation type="submission" date="2015-03" db="EMBL/GenBank/DDBJ databases">
        <title>Draft genome sequence of a novel methanotroph (Sn10-6) isolated from flooded ricefield rhizosphere in India.</title>
        <authorList>
            <person name="Pandit P.S."/>
            <person name="Pore S.D."/>
            <person name="Arora P."/>
            <person name="Kapse N.G."/>
            <person name="Dhakephalkar P.K."/>
            <person name="Rahalkar M.C."/>
        </authorList>
    </citation>
    <scope>NUCLEOTIDE SEQUENCE [LARGE SCALE GENOMIC DNA]</scope>
    <source>
        <strain evidence="2">Sn10-6</strain>
    </source>
</reference>
<keyword evidence="2" id="KW-1185">Reference proteome</keyword>
<dbReference type="Proteomes" id="UP000033684">
    <property type="component" value="Unassembled WGS sequence"/>
</dbReference>